<protein>
    <submittedName>
        <fullName evidence="2">ABC transporter substrate-binding protein</fullName>
    </submittedName>
</protein>
<keyword evidence="1" id="KW-0732">Signal</keyword>
<dbReference type="Proteomes" id="UP000712673">
    <property type="component" value="Unassembled WGS sequence"/>
</dbReference>
<dbReference type="InterPro" id="IPR042245">
    <property type="entry name" value="Tgt2/MlaC_sf"/>
</dbReference>
<reference evidence="2" key="1">
    <citation type="submission" date="2019-03" db="EMBL/GenBank/DDBJ databases">
        <title>Lake Tanganyika Metagenome-Assembled Genomes (MAGs).</title>
        <authorList>
            <person name="Tran P."/>
        </authorList>
    </citation>
    <scope>NUCLEOTIDE SEQUENCE</scope>
    <source>
        <strain evidence="2">K_DeepCast_65m_m2_066</strain>
    </source>
</reference>
<accession>A0A937W4S9</accession>
<evidence type="ECO:0000313" key="3">
    <source>
        <dbReference type="Proteomes" id="UP000712673"/>
    </source>
</evidence>
<feature type="chain" id="PRO_5038131659" evidence="1">
    <location>
        <begin position="26"/>
        <end position="196"/>
    </location>
</feature>
<dbReference type="Pfam" id="PF05494">
    <property type="entry name" value="MlaC"/>
    <property type="match status" value="1"/>
</dbReference>
<dbReference type="EMBL" id="VGLS01001150">
    <property type="protein sequence ID" value="MBM3227014.1"/>
    <property type="molecule type" value="Genomic_DNA"/>
</dbReference>
<dbReference type="Gene3D" id="3.10.450.710">
    <property type="entry name" value="Tgt2/MlaC"/>
    <property type="match status" value="1"/>
</dbReference>
<comment type="caution">
    <text evidence="2">The sequence shown here is derived from an EMBL/GenBank/DDBJ whole genome shotgun (WGS) entry which is preliminary data.</text>
</comment>
<dbReference type="PANTHER" id="PTHR36573:SF1">
    <property type="entry name" value="INTERMEMBRANE PHOSPHOLIPID TRANSPORT SYSTEM BINDING PROTEIN MLAC"/>
    <property type="match status" value="1"/>
</dbReference>
<feature type="signal peptide" evidence="1">
    <location>
        <begin position="1"/>
        <end position="25"/>
    </location>
</feature>
<name>A0A937W4S9_UNCTE</name>
<dbReference type="InterPro" id="IPR008869">
    <property type="entry name" value="MlaC/ttg2D"/>
</dbReference>
<dbReference type="AlphaFoldDB" id="A0A937W4S9"/>
<organism evidence="2 3">
    <name type="scientific">Tectimicrobiota bacterium</name>
    <dbReference type="NCBI Taxonomy" id="2528274"/>
    <lineage>
        <taxon>Bacteria</taxon>
        <taxon>Pseudomonadati</taxon>
        <taxon>Nitrospinota/Tectimicrobiota group</taxon>
        <taxon>Candidatus Tectimicrobiota</taxon>
    </lineage>
</organism>
<evidence type="ECO:0000256" key="1">
    <source>
        <dbReference type="SAM" id="SignalP"/>
    </source>
</evidence>
<evidence type="ECO:0000313" key="2">
    <source>
        <dbReference type="EMBL" id="MBM3227014.1"/>
    </source>
</evidence>
<gene>
    <name evidence="2" type="ORF">FJZ47_24875</name>
</gene>
<proteinExistence type="predicted"/>
<sequence>MRNRWNMLHCVLIWGMLWNVGGGHATPEPAGPSQMVQRLVHLINSLKTTPQTNDVTAAKEANTILDIPAVSQRTLGKHWQARTPAEQQEFIALLEQLFAKIAYPKSAEFFHGLEIKVAKENVAGQRATVQTTVRHPKEGLVSVDYKLIQDRGSWRVQDILLDDVSLAANLQSQFNKIITENSYAELLRRMRDKLNE</sequence>
<dbReference type="PANTHER" id="PTHR36573">
    <property type="entry name" value="INTERMEMBRANE PHOSPHOLIPID TRANSPORT SYSTEM BINDING PROTEIN MLAC"/>
    <property type="match status" value="1"/>
</dbReference>